<evidence type="ECO:0000313" key="1">
    <source>
        <dbReference type="EMBL" id="KAH9803722.1"/>
    </source>
</evidence>
<sequence length="337" mass="38082">MFDGTIRTIGEVRHVNGLKKNLLSLGQIDNHGCKTHVENGIMKIVKGALVLMKAEKIGVNLFMLKGETLHEANACVASNGEESTMMWHLKLGHMSEQGLKILSERKLLPGLKSVSLPFCEHCVTSKQYRLKFSRSIARSKCILDLIHSDVWESPDISMGGAKYMVTFIDDYSRRCWVYPIRKKSDVFLVFKEYKMRVELESSKKIKCLRTDNGGEYTDGEFLTFCKQEGIQRQFTVAYTLQQNGVAERMNRTLIEIIRAMLRTAGLPNSFWAEAAKTACYIVNRSPSTAIGLKTAIEIWTGKPADYSYLHAFGCPVYCCANFNVLASARIYCSIDLW</sequence>
<keyword evidence="2" id="KW-1185">Reference proteome</keyword>
<reference evidence="2" key="1">
    <citation type="journal article" date="2023" name="Hortic. Res.">
        <title>A chromosome-level phased genome enabling allele-level studies in sweet orange: a case study on citrus Huanglongbing tolerance.</title>
        <authorList>
            <person name="Wu B."/>
            <person name="Yu Q."/>
            <person name="Deng Z."/>
            <person name="Duan Y."/>
            <person name="Luo F."/>
            <person name="Gmitter F. Jr."/>
        </authorList>
    </citation>
    <scope>NUCLEOTIDE SEQUENCE [LARGE SCALE GENOMIC DNA]</scope>
    <source>
        <strain evidence="2">cv. Valencia</strain>
    </source>
</reference>
<evidence type="ECO:0000313" key="2">
    <source>
        <dbReference type="Proteomes" id="UP000829398"/>
    </source>
</evidence>
<comment type="caution">
    <text evidence="1">The sequence shown here is derived from an EMBL/GenBank/DDBJ whole genome shotgun (WGS) entry which is preliminary data.</text>
</comment>
<name>A0ACB8P0P7_CITSI</name>
<accession>A0ACB8P0P7</accession>
<dbReference type="EMBL" id="CM039170">
    <property type="protein sequence ID" value="KAH9803722.1"/>
    <property type="molecule type" value="Genomic_DNA"/>
</dbReference>
<protein>
    <submittedName>
        <fullName evidence="1">Uncharacterized protein</fullName>
    </submittedName>
</protein>
<gene>
    <name evidence="1" type="ORF">KPL71_001896</name>
</gene>
<organism evidence="1 2">
    <name type="scientific">Citrus sinensis</name>
    <name type="common">Sweet orange</name>
    <name type="synonym">Citrus aurantium var. sinensis</name>
    <dbReference type="NCBI Taxonomy" id="2711"/>
    <lineage>
        <taxon>Eukaryota</taxon>
        <taxon>Viridiplantae</taxon>
        <taxon>Streptophyta</taxon>
        <taxon>Embryophyta</taxon>
        <taxon>Tracheophyta</taxon>
        <taxon>Spermatophyta</taxon>
        <taxon>Magnoliopsida</taxon>
        <taxon>eudicotyledons</taxon>
        <taxon>Gunneridae</taxon>
        <taxon>Pentapetalae</taxon>
        <taxon>rosids</taxon>
        <taxon>malvids</taxon>
        <taxon>Sapindales</taxon>
        <taxon>Rutaceae</taxon>
        <taxon>Aurantioideae</taxon>
        <taxon>Citrus</taxon>
    </lineage>
</organism>
<proteinExistence type="predicted"/>
<dbReference type="Proteomes" id="UP000829398">
    <property type="component" value="Chromosome 1"/>
</dbReference>